<sequence>MSGRVHPSSSDGRCDGSPRPCGRGEASQGTGSASPWAHSVDSATPQAAAPSVATGRTLPDAP</sequence>
<feature type="region of interest" description="Disordered" evidence="1">
    <location>
        <begin position="1"/>
        <end position="62"/>
    </location>
</feature>
<dbReference type="Proteomes" id="UP000305921">
    <property type="component" value="Unassembled WGS sequence"/>
</dbReference>
<protein>
    <submittedName>
        <fullName evidence="2">Uncharacterized protein</fullName>
    </submittedName>
</protein>
<proteinExistence type="predicted"/>
<evidence type="ECO:0000313" key="3">
    <source>
        <dbReference type="Proteomes" id="UP000305921"/>
    </source>
</evidence>
<keyword evidence="3" id="KW-1185">Reference proteome</keyword>
<name>A0A5R9E313_9ACTN</name>
<gene>
    <name evidence="2" type="ORF">FEF34_09435</name>
</gene>
<evidence type="ECO:0000313" key="2">
    <source>
        <dbReference type="EMBL" id="TLQ43332.1"/>
    </source>
</evidence>
<comment type="caution">
    <text evidence="2">The sequence shown here is derived from an EMBL/GenBank/DDBJ whole genome shotgun (WGS) entry which is preliminary data.</text>
</comment>
<evidence type="ECO:0000256" key="1">
    <source>
        <dbReference type="SAM" id="MobiDB-lite"/>
    </source>
</evidence>
<organism evidence="2 3">
    <name type="scientific">Streptomyces marianii</name>
    <dbReference type="NCBI Taxonomy" id="1817406"/>
    <lineage>
        <taxon>Bacteria</taxon>
        <taxon>Bacillati</taxon>
        <taxon>Actinomycetota</taxon>
        <taxon>Actinomycetes</taxon>
        <taxon>Kitasatosporales</taxon>
        <taxon>Streptomycetaceae</taxon>
        <taxon>Streptomyces</taxon>
    </lineage>
</organism>
<dbReference type="AlphaFoldDB" id="A0A5R9E313"/>
<reference evidence="2 3" key="1">
    <citation type="submission" date="2019-05" db="EMBL/GenBank/DDBJ databases">
        <title>Streptomyces marianii sp. nov., a novel marine actinomycete from southern coast of India.</title>
        <authorList>
            <person name="Iniyan A.M."/>
            <person name="Wink J."/>
            <person name="Ramprasad E."/>
            <person name="Ramana C.V."/>
            <person name="Bunk B."/>
            <person name="Sproer C."/>
            <person name="Joseph F.-J.R.S."/>
            <person name="Vincent S.G.P."/>
        </authorList>
    </citation>
    <scope>NUCLEOTIDE SEQUENCE [LARGE SCALE GENOMIC DNA]</scope>
    <source>
        <strain evidence="2 3">ICN19</strain>
    </source>
</reference>
<accession>A0A5R9E313</accession>
<dbReference type="EMBL" id="VAWE01000001">
    <property type="protein sequence ID" value="TLQ43332.1"/>
    <property type="molecule type" value="Genomic_DNA"/>
</dbReference>